<dbReference type="OrthoDB" id="977403at2759"/>
<dbReference type="InterPro" id="IPR002156">
    <property type="entry name" value="RNaseH_domain"/>
</dbReference>
<keyword evidence="3" id="KW-1185">Reference proteome</keyword>
<evidence type="ECO:0000259" key="1">
    <source>
        <dbReference type="Pfam" id="PF13456"/>
    </source>
</evidence>
<proteinExistence type="predicted"/>
<dbReference type="GO" id="GO:0003964">
    <property type="term" value="F:RNA-directed DNA polymerase activity"/>
    <property type="evidence" value="ECO:0007669"/>
    <property type="project" value="UniProtKB-KW"/>
</dbReference>
<dbReference type="GO" id="GO:0003676">
    <property type="term" value="F:nucleic acid binding"/>
    <property type="evidence" value="ECO:0007669"/>
    <property type="project" value="InterPro"/>
</dbReference>
<dbReference type="EMBL" id="SMMG02000005">
    <property type="protein sequence ID" value="KAA3472044.1"/>
    <property type="molecule type" value="Genomic_DNA"/>
</dbReference>
<comment type="caution">
    <text evidence="2">The sequence shown here is derived from an EMBL/GenBank/DDBJ whole genome shotgun (WGS) entry which is preliminary data.</text>
</comment>
<keyword evidence="2" id="KW-0548">Nucleotidyltransferase</keyword>
<dbReference type="PANTHER" id="PTHR47074">
    <property type="entry name" value="BNAC02G40300D PROTEIN"/>
    <property type="match status" value="1"/>
</dbReference>
<evidence type="ECO:0000313" key="3">
    <source>
        <dbReference type="Proteomes" id="UP000325315"/>
    </source>
</evidence>
<organism evidence="2 3">
    <name type="scientific">Gossypium australe</name>
    <dbReference type="NCBI Taxonomy" id="47621"/>
    <lineage>
        <taxon>Eukaryota</taxon>
        <taxon>Viridiplantae</taxon>
        <taxon>Streptophyta</taxon>
        <taxon>Embryophyta</taxon>
        <taxon>Tracheophyta</taxon>
        <taxon>Spermatophyta</taxon>
        <taxon>Magnoliopsida</taxon>
        <taxon>eudicotyledons</taxon>
        <taxon>Gunneridae</taxon>
        <taxon>Pentapetalae</taxon>
        <taxon>rosids</taxon>
        <taxon>malvids</taxon>
        <taxon>Malvales</taxon>
        <taxon>Malvaceae</taxon>
        <taxon>Malvoideae</taxon>
        <taxon>Gossypium</taxon>
    </lineage>
</organism>
<feature type="domain" description="RNase H type-1" evidence="1">
    <location>
        <begin position="236"/>
        <end position="313"/>
    </location>
</feature>
<dbReference type="GO" id="GO:0004523">
    <property type="term" value="F:RNA-DNA hybrid ribonuclease activity"/>
    <property type="evidence" value="ECO:0007669"/>
    <property type="project" value="InterPro"/>
</dbReference>
<accession>A0A5B6VSN6</accession>
<dbReference type="InterPro" id="IPR052929">
    <property type="entry name" value="RNase_H-like_EbsB-rel"/>
</dbReference>
<dbReference type="Pfam" id="PF13456">
    <property type="entry name" value="RVT_3"/>
    <property type="match status" value="1"/>
</dbReference>
<reference evidence="3" key="1">
    <citation type="journal article" date="2019" name="Plant Biotechnol. J.">
        <title>Genome sequencing of the Australian wild diploid species Gossypium australe highlights disease resistance and delayed gland morphogenesis.</title>
        <authorList>
            <person name="Cai Y."/>
            <person name="Cai X."/>
            <person name="Wang Q."/>
            <person name="Wang P."/>
            <person name="Zhang Y."/>
            <person name="Cai C."/>
            <person name="Xu Y."/>
            <person name="Wang K."/>
            <person name="Zhou Z."/>
            <person name="Wang C."/>
            <person name="Geng S."/>
            <person name="Li B."/>
            <person name="Dong Q."/>
            <person name="Hou Y."/>
            <person name="Wang H."/>
            <person name="Ai P."/>
            <person name="Liu Z."/>
            <person name="Yi F."/>
            <person name="Sun M."/>
            <person name="An G."/>
            <person name="Cheng J."/>
            <person name="Zhang Y."/>
            <person name="Shi Q."/>
            <person name="Xie Y."/>
            <person name="Shi X."/>
            <person name="Chang Y."/>
            <person name="Huang F."/>
            <person name="Chen Y."/>
            <person name="Hong S."/>
            <person name="Mi L."/>
            <person name="Sun Q."/>
            <person name="Zhang L."/>
            <person name="Zhou B."/>
            <person name="Peng R."/>
            <person name="Zhang X."/>
            <person name="Liu F."/>
        </authorList>
    </citation>
    <scope>NUCLEOTIDE SEQUENCE [LARGE SCALE GENOMIC DNA]</scope>
    <source>
        <strain evidence="3">cv. PA1801</strain>
    </source>
</reference>
<dbReference type="Proteomes" id="UP000325315">
    <property type="component" value="Unassembled WGS sequence"/>
</dbReference>
<keyword evidence="2" id="KW-0695">RNA-directed DNA polymerase</keyword>
<sequence length="348" mass="39474">MAWNLLCVPKGMGGLGFRDFHLFNVALLGRQSFTWQSISKAASLLSKGFGWNVGNGRSTDLWKDNWGVEGLSGSSIQVDRRLVLETYVSELIDEDKAEWNEERVTVLYGDYLKDFIQEILPTYDKIARIRSGFYSSCPRCGKERESHIHALRDCPLAKAVLEHGGLDARLLNENFTCCIDWLEAAMRILDKTAMADFITVLWNIWNCRNNRAFQGVEEDSRSSAWKKPEVGVLKINFDVAFQHNKAHFGLVVRDNEGFVLGGRMGKMDKVWTAEWGGLRAMEESINFARLKGWDKVELETDCASIVNRSCNKAVDSLCKLSLKNCCNSDFDMDYSGEVYDIFLKDAIN</sequence>
<protein>
    <submittedName>
        <fullName evidence="2">Reverse transcriptase</fullName>
    </submittedName>
</protein>
<dbReference type="AlphaFoldDB" id="A0A5B6VSN6"/>
<dbReference type="PANTHER" id="PTHR47074:SF48">
    <property type="entry name" value="POLYNUCLEOTIDYL TRANSFERASE, RIBONUCLEASE H-LIKE SUPERFAMILY PROTEIN"/>
    <property type="match status" value="1"/>
</dbReference>
<gene>
    <name evidence="2" type="ORF">EPI10_022553</name>
</gene>
<name>A0A5B6VSN6_9ROSI</name>
<evidence type="ECO:0000313" key="2">
    <source>
        <dbReference type="EMBL" id="KAA3472044.1"/>
    </source>
</evidence>
<keyword evidence="2" id="KW-0808">Transferase</keyword>